<dbReference type="NCBIfam" id="TIGR00254">
    <property type="entry name" value="GGDEF"/>
    <property type="match status" value="1"/>
</dbReference>
<dbReference type="InterPro" id="IPR043128">
    <property type="entry name" value="Rev_trsase/Diguanyl_cyclase"/>
</dbReference>
<dbReference type="RefSeq" id="WP_282759366.1">
    <property type="nucleotide sequence ID" value="NZ_JASCTH010000006.1"/>
</dbReference>
<dbReference type="InterPro" id="IPR050469">
    <property type="entry name" value="Diguanylate_Cyclase"/>
</dbReference>
<keyword evidence="2" id="KW-0808">Transferase</keyword>
<dbReference type="PROSITE" id="PS50887">
    <property type="entry name" value="GGDEF"/>
    <property type="match status" value="1"/>
</dbReference>
<feature type="domain" description="GGDEF" evidence="1">
    <location>
        <begin position="105"/>
        <end position="248"/>
    </location>
</feature>
<evidence type="ECO:0000313" key="2">
    <source>
        <dbReference type="EMBL" id="MDI6099286.1"/>
    </source>
</evidence>
<accession>A0ABT6WHU0</accession>
<name>A0ABT6WHU0_9ACTN</name>
<dbReference type="PANTHER" id="PTHR45138:SF9">
    <property type="entry name" value="DIGUANYLATE CYCLASE DGCM-RELATED"/>
    <property type="match status" value="1"/>
</dbReference>
<sequence length="261" mass="27672">MLDEAVRVSSQRRRMAWRLWSVAALSKLFASLLALLSLRRSRPLGLLAPRLRRQRGSGGAQALRCDACGQPLGCAGVDKLTGLLDRWGWDERASAALTQAADTAQPAALLLIDLDRFKQVNDTLGHPAGDEFLRAAAAVIRAELREGDPAGRYGGHGGDEFLAFLRGADAVAAATVAERIRAGISALQLRVATTRVSTAVITDRSASIGVAAHSPAVDVSLHDLVLQADLALRHAKAGGRDRIYVMTDSASRVHGVTMANG</sequence>
<dbReference type="Gene3D" id="3.30.70.270">
    <property type="match status" value="1"/>
</dbReference>
<dbReference type="Proteomes" id="UP001241758">
    <property type="component" value="Unassembled WGS sequence"/>
</dbReference>
<dbReference type="PANTHER" id="PTHR45138">
    <property type="entry name" value="REGULATORY COMPONENTS OF SENSORY TRANSDUCTION SYSTEM"/>
    <property type="match status" value="1"/>
</dbReference>
<dbReference type="Pfam" id="PF00990">
    <property type="entry name" value="GGDEF"/>
    <property type="match status" value="1"/>
</dbReference>
<gene>
    <name evidence="2" type="ORF">QLQ12_11850</name>
</gene>
<dbReference type="SMART" id="SM00267">
    <property type="entry name" value="GGDEF"/>
    <property type="match status" value="1"/>
</dbReference>
<dbReference type="EMBL" id="JASCTH010000006">
    <property type="protein sequence ID" value="MDI6099286.1"/>
    <property type="molecule type" value="Genomic_DNA"/>
</dbReference>
<reference evidence="2 3" key="1">
    <citation type="submission" date="2023-05" db="EMBL/GenBank/DDBJ databases">
        <title>Actinoplanes sp. NEAU-A12 genome sequencing.</title>
        <authorList>
            <person name="Wang Z.-S."/>
        </authorList>
    </citation>
    <scope>NUCLEOTIDE SEQUENCE [LARGE SCALE GENOMIC DNA]</scope>
    <source>
        <strain evidence="2 3">NEAU-A12</strain>
    </source>
</reference>
<protein>
    <submittedName>
        <fullName evidence="2">GGDEF domain-containing protein</fullName>
        <ecNumber evidence="2">2.7.7.65</ecNumber>
    </submittedName>
</protein>
<dbReference type="EC" id="2.7.7.65" evidence="2"/>
<evidence type="ECO:0000313" key="3">
    <source>
        <dbReference type="Proteomes" id="UP001241758"/>
    </source>
</evidence>
<dbReference type="SUPFAM" id="SSF55073">
    <property type="entry name" value="Nucleotide cyclase"/>
    <property type="match status" value="1"/>
</dbReference>
<keyword evidence="3" id="KW-1185">Reference proteome</keyword>
<keyword evidence="2" id="KW-0548">Nucleotidyltransferase</keyword>
<comment type="caution">
    <text evidence="2">The sequence shown here is derived from an EMBL/GenBank/DDBJ whole genome shotgun (WGS) entry which is preliminary data.</text>
</comment>
<dbReference type="InterPro" id="IPR029787">
    <property type="entry name" value="Nucleotide_cyclase"/>
</dbReference>
<evidence type="ECO:0000259" key="1">
    <source>
        <dbReference type="PROSITE" id="PS50887"/>
    </source>
</evidence>
<dbReference type="CDD" id="cd01949">
    <property type="entry name" value="GGDEF"/>
    <property type="match status" value="1"/>
</dbReference>
<organism evidence="2 3">
    <name type="scientific">Actinoplanes sandaracinus</name>
    <dbReference type="NCBI Taxonomy" id="3045177"/>
    <lineage>
        <taxon>Bacteria</taxon>
        <taxon>Bacillati</taxon>
        <taxon>Actinomycetota</taxon>
        <taxon>Actinomycetes</taxon>
        <taxon>Micromonosporales</taxon>
        <taxon>Micromonosporaceae</taxon>
        <taxon>Actinoplanes</taxon>
    </lineage>
</organism>
<proteinExistence type="predicted"/>
<dbReference type="GO" id="GO:0052621">
    <property type="term" value="F:diguanylate cyclase activity"/>
    <property type="evidence" value="ECO:0007669"/>
    <property type="project" value="UniProtKB-EC"/>
</dbReference>
<dbReference type="InterPro" id="IPR000160">
    <property type="entry name" value="GGDEF_dom"/>
</dbReference>